<dbReference type="OrthoDB" id="3297172at2"/>
<organism evidence="1 2">
    <name type="scientific">Actinoplanes missouriensis (strain ATCC 14538 / DSM 43046 / CBS 188.64 / JCM 3121 / NBRC 102363 / NCIMB 12654 / NRRL B-3342 / UNCC 431)</name>
    <dbReference type="NCBI Taxonomy" id="512565"/>
    <lineage>
        <taxon>Bacteria</taxon>
        <taxon>Bacillati</taxon>
        <taxon>Actinomycetota</taxon>
        <taxon>Actinomycetes</taxon>
        <taxon>Micromonosporales</taxon>
        <taxon>Micromonosporaceae</taxon>
        <taxon>Actinoplanes</taxon>
    </lineage>
</organism>
<reference evidence="1 2" key="1">
    <citation type="submission" date="2012-02" db="EMBL/GenBank/DDBJ databases">
        <title>Complete genome sequence of Actinoplanes missouriensis 431 (= NBRC 102363).</title>
        <authorList>
            <person name="Ohnishi Y."/>
            <person name="Ishikawa J."/>
            <person name="Sekine M."/>
            <person name="Hosoyama A."/>
            <person name="Harada T."/>
            <person name="Narita H."/>
            <person name="Hata T."/>
            <person name="Konno Y."/>
            <person name="Tutikane K."/>
            <person name="Fujita N."/>
            <person name="Horinouchi S."/>
            <person name="Hayakawa M."/>
        </authorList>
    </citation>
    <scope>NUCLEOTIDE SEQUENCE [LARGE SCALE GENOMIC DNA]</scope>
    <source>
        <strain evidence="2">ATCC 14538 / DSM 43046 / CBS 188.64 / JCM 3121 / NBRC 102363 / NCIMB 12654 / NRRL B-3342 / UNCC 431</strain>
    </source>
</reference>
<evidence type="ECO:0000313" key="2">
    <source>
        <dbReference type="Proteomes" id="UP000007882"/>
    </source>
</evidence>
<dbReference type="HOGENOM" id="CLU_177490_0_0_11"/>
<dbReference type="Proteomes" id="UP000007882">
    <property type="component" value="Chromosome"/>
</dbReference>
<dbReference type="PATRIC" id="fig|512565.3.peg.5531"/>
<accession>I0HCL9</accession>
<sequence>MTEPSPYGLSRPTVEDARAAVLRVHGGDGPRVWDQLVRTAGSDPTLERLLPVMAGADPITRLCGLALQIRVTSHTQLAAAHTTVRS</sequence>
<dbReference type="AlphaFoldDB" id="I0HCL9"/>
<dbReference type="EMBL" id="AP012319">
    <property type="protein sequence ID" value="BAL90756.1"/>
    <property type="molecule type" value="Genomic_DNA"/>
</dbReference>
<dbReference type="STRING" id="512565.AMIS_55360"/>
<dbReference type="RefSeq" id="WP_014445644.1">
    <property type="nucleotide sequence ID" value="NC_017093.1"/>
</dbReference>
<keyword evidence="2" id="KW-1185">Reference proteome</keyword>
<name>I0HCL9_ACTM4</name>
<evidence type="ECO:0000313" key="1">
    <source>
        <dbReference type="EMBL" id="BAL90756.1"/>
    </source>
</evidence>
<gene>
    <name evidence="1" type="ordered locus">AMIS_55360</name>
</gene>
<dbReference type="eggNOG" id="ENOG5030375">
    <property type="taxonomic scope" value="Bacteria"/>
</dbReference>
<proteinExistence type="predicted"/>
<protein>
    <submittedName>
        <fullName evidence="1">Uncharacterized protein</fullName>
    </submittedName>
</protein>
<dbReference type="KEGG" id="ams:AMIS_55360"/>